<sequence>FNESNTTMNGKSIYPEAYYTDITRLENQPQLLVTDIFCLTLADAQPPLLVI</sequence>
<proteinExistence type="predicted"/>
<keyword evidence="2" id="KW-1185">Reference proteome</keyword>
<evidence type="ECO:0000313" key="1">
    <source>
        <dbReference type="EMBL" id="CAG8750982.1"/>
    </source>
</evidence>
<feature type="non-terminal residue" evidence="1">
    <location>
        <position position="51"/>
    </location>
</feature>
<gene>
    <name evidence="1" type="ORF">DHETER_LOCUS14634</name>
</gene>
<name>A0ACA9QFU4_9GLOM</name>
<comment type="caution">
    <text evidence="1">The sequence shown here is derived from an EMBL/GenBank/DDBJ whole genome shotgun (WGS) entry which is preliminary data.</text>
</comment>
<organism evidence="1 2">
    <name type="scientific">Dentiscutata heterogama</name>
    <dbReference type="NCBI Taxonomy" id="1316150"/>
    <lineage>
        <taxon>Eukaryota</taxon>
        <taxon>Fungi</taxon>
        <taxon>Fungi incertae sedis</taxon>
        <taxon>Mucoromycota</taxon>
        <taxon>Glomeromycotina</taxon>
        <taxon>Glomeromycetes</taxon>
        <taxon>Diversisporales</taxon>
        <taxon>Gigasporaceae</taxon>
        <taxon>Dentiscutata</taxon>
    </lineage>
</organism>
<feature type="non-terminal residue" evidence="1">
    <location>
        <position position="1"/>
    </location>
</feature>
<dbReference type="Proteomes" id="UP000789702">
    <property type="component" value="Unassembled WGS sequence"/>
</dbReference>
<accession>A0ACA9QFU4</accession>
<evidence type="ECO:0000313" key="2">
    <source>
        <dbReference type="Proteomes" id="UP000789702"/>
    </source>
</evidence>
<protein>
    <submittedName>
        <fullName evidence="1">5387_t:CDS:1</fullName>
    </submittedName>
</protein>
<reference evidence="1" key="1">
    <citation type="submission" date="2021-06" db="EMBL/GenBank/DDBJ databases">
        <authorList>
            <person name="Kallberg Y."/>
            <person name="Tangrot J."/>
            <person name="Rosling A."/>
        </authorList>
    </citation>
    <scope>NUCLEOTIDE SEQUENCE</scope>
    <source>
        <strain evidence="1">IL203A</strain>
    </source>
</reference>
<dbReference type="EMBL" id="CAJVPU010046131">
    <property type="protein sequence ID" value="CAG8750982.1"/>
    <property type="molecule type" value="Genomic_DNA"/>
</dbReference>